<comment type="caution">
    <text evidence="2">The sequence shown here is derived from an EMBL/GenBank/DDBJ whole genome shotgun (WGS) entry which is preliminary data.</text>
</comment>
<evidence type="ECO:0000313" key="3">
    <source>
        <dbReference type="Proteomes" id="UP000036890"/>
    </source>
</evidence>
<gene>
    <name evidence="2" type="ORF">W7K_08125</name>
</gene>
<organism evidence="2 3">
    <name type="scientific">Stenotrophomonas geniculata N1</name>
    <dbReference type="NCBI Taxonomy" id="1167641"/>
    <lineage>
        <taxon>Bacteria</taxon>
        <taxon>Pseudomonadati</taxon>
        <taxon>Pseudomonadota</taxon>
        <taxon>Gammaproteobacteria</taxon>
        <taxon>Lysobacterales</taxon>
        <taxon>Lysobacteraceae</taxon>
        <taxon>Stenotrophomonas</taxon>
    </lineage>
</organism>
<dbReference type="EMBL" id="AJLO02000016">
    <property type="protein sequence ID" value="KOE99785.1"/>
    <property type="molecule type" value="Genomic_DNA"/>
</dbReference>
<dbReference type="AlphaFoldDB" id="A0A0L8ABV3"/>
<evidence type="ECO:0000256" key="1">
    <source>
        <dbReference type="SAM" id="SignalP"/>
    </source>
</evidence>
<keyword evidence="1" id="KW-0732">Signal</keyword>
<name>A0A0L8ABV3_9GAMM</name>
<dbReference type="Proteomes" id="UP000036890">
    <property type="component" value="Unassembled WGS sequence"/>
</dbReference>
<evidence type="ECO:0008006" key="4">
    <source>
        <dbReference type="Google" id="ProtNLM"/>
    </source>
</evidence>
<evidence type="ECO:0000313" key="2">
    <source>
        <dbReference type="EMBL" id="KOE99785.1"/>
    </source>
</evidence>
<dbReference type="OrthoDB" id="6051198at2"/>
<proteinExistence type="predicted"/>
<feature type="chain" id="PRO_5005580006" description="Lipoprotein" evidence="1">
    <location>
        <begin position="26"/>
        <end position="65"/>
    </location>
</feature>
<sequence>MKIGFKLSVAIAAAALTLGIGSASAQSRCTPCYTAYEACLAAGNGENVCYPAFARCLRNSGCTIP</sequence>
<feature type="signal peptide" evidence="1">
    <location>
        <begin position="1"/>
        <end position="25"/>
    </location>
</feature>
<reference evidence="2 3" key="1">
    <citation type="journal article" date="2012" name="J. Bacteriol.">
        <title>Genome sequence of a novel nicotine-degrading strain, Pseudomonas geniculata N1.</title>
        <authorList>
            <person name="Tang H."/>
            <person name="Yu H."/>
            <person name="Tai C."/>
            <person name="Huang K."/>
            <person name="Liu Y."/>
            <person name="Wang L."/>
            <person name="Yao Y."/>
            <person name="Wu G."/>
            <person name="Xu P."/>
        </authorList>
    </citation>
    <scope>NUCLEOTIDE SEQUENCE [LARGE SCALE GENOMIC DNA]</scope>
    <source>
        <strain evidence="2 3">N1</strain>
    </source>
</reference>
<dbReference type="RefSeq" id="WP_010484799.1">
    <property type="nucleotide sequence ID" value="NZ_AJLO02000016.1"/>
</dbReference>
<protein>
    <recommendedName>
        <fullName evidence="4">Lipoprotein</fullName>
    </recommendedName>
</protein>
<accession>A0A0L8ABV3</accession>